<protein>
    <submittedName>
        <fullName evidence="2">Nuclear transport factor 2 family protein</fullName>
    </submittedName>
</protein>
<proteinExistence type="predicted"/>
<dbReference type="RefSeq" id="WP_160845526.1">
    <property type="nucleotide sequence ID" value="NZ_WVHT01000007.1"/>
</dbReference>
<dbReference type="AlphaFoldDB" id="A0A7K1YCP3"/>
<dbReference type="InterPro" id="IPR037401">
    <property type="entry name" value="SnoaL-like"/>
</dbReference>
<dbReference type="Pfam" id="PF12680">
    <property type="entry name" value="SnoaL_2"/>
    <property type="match status" value="1"/>
</dbReference>
<dbReference type="EMBL" id="WVHT01000007">
    <property type="protein sequence ID" value="MXV52353.1"/>
    <property type="molecule type" value="Genomic_DNA"/>
</dbReference>
<reference evidence="2 3" key="1">
    <citation type="submission" date="2019-11" db="EMBL/GenBank/DDBJ databases">
        <title>Pedobacter sp. HMF7647 Genome sequencing and assembly.</title>
        <authorList>
            <person name="Kang H."/>
            <person name="Kim H."/>
            <person name="Joh K."/>
        </authorList>
    </citation>
    <scope>NUCLEOTIDE SEQUENCE [LARGE SCALE GENOMIC DNA]</scope>
    <source>
        <strain evidence="2 3">HMF7647</strain>
    </source>
</reference>
<dbReference type="InterPro" id="IPR032710">
    <property type="entry name" value="NTF2-like_dom_sf"/>
</dbReference>
<dbReference type="Proteomes" id="UP000466586">
    <property type="component" value="Unassembled WGS sequence"/>
</dbReference>
<comment type="caution">
    <text evidence="2">The sequence shown here is derived from an EMBL/GenBank/DDBJ whole genome shotgun (WGS) entry which is preliminary data.</text>
</comment>
<dbReference type="SUPFAM" id="SSF54427">
    <property type="entry name" value="NTF2-like"/>
    <property type="match status" value="1"/>
</dbReference>
<sequence length="147" mass="16987">MKVFLVIIIAVCLFSCDKDRPKKPIQKSTNKEIVDQFFDHFNKHDWQKMAGMYADTAEMKDPSYGKKAILQSRADIFKKYSELNQIFPDIRDSIIASYESGNHLTVEFISTGTGFNKKKFELPICTIFTIENGLITKDYTYFDNSSQ</sequence>
<accession>A0A7K1YCP3</accession>
<evidence type="ECO:0000259" key="1">
    <source>
        <dbReference type="Pfam" id="PF12680"/>
    </source>
</evidence>
<feature type="domain" description="SnoaL-like" evidence="1">
    <location>
        <begin position="34"/>
        <end position="136"/>
    </location>
</feature>
<keyword evidence="3" id="KW-1185">Reference proteome</keyword>
<name>A0A7K1YCP3_9SPHI</name>
<organism evidence="2 3">
    <name type="scientific">Hufsiella arboris</name>
    <dbReference type="NCBI Taxonomy" id="2695275"/>
    <lineage>
        <taxon>Bacteria</taxon>
        <taxon>Pseudomonadati</taxon>
        <taxon>Bacteroidota</taxon>
        <taxon>Sphingobacteriia</taxon>
        <taxon>Sphingobacteriales</taxon>
        <taxon>Sphingobacteriaceae</taxon>
        <taxon>Hufsiella</taxon>
    </lineage>
</organism>
<evidence type="ECO:0000313" key="3">
    <source>
        <dbReference type="Proteomes" id="UP000466586"/>
    </source>
</evidence>
<gene>
    <name evidence="2" type="ORF">GS399_15365</name>
</gene>
<evidence type="ECO:0000313" key="2">
    <source>
        <dbReference type="EMBL" id="MXV52353.1"/>
    </source>
</evidence>
<dbReference type="Gene3D" id="3.10.450.50">
    <property type="match status" value="1"/>
</dbReference>